<proteinExistence type="predicted"/>
<dbReference type="Proteomes" id="UP000001798">
    <property type="component" value="Chromosome 7"/>
</dbReference>
<dbReference type="KEGG" id="bfu:BCIN_07g06860"/>
<dbReference type="OrthoDB" id="3536942at2759"/>
<organism evidence="1 2">
    <name type="scientific">Botryotinia fuckeliana (strain B05.10)</name>
    <name type="common">Noble rot fungus</name>
    <name type="synonym">Botrytis cinerea</name>
    <dbReference type="NCBI Taxonomy" id="332648"/>
    <lineage>
        <taxon>Eukaryota</taxon>
        <taxon>Fungi</taxon>
        <taxon>Dikarya</taxon>
        <taxon>Ascomycota</taxon>
        <taxon>Pezizomycotina</taxon>
        <taxon>Leotiomycetes</taxon>
        <taxon>Helotiales</taxon>
        <taxon>Sclerotiniaceae</taxon>
        <taxon>Botrytis</taxon>
    </lineage>
</organism>
<sequence>MAQSSIKFDIHTPIIGNPNADKVSITTMTAATPHSKQLLLPEIILRLIEVMVEADDEKSNRPTIICLGLTARIYWDFLKAQYPMQQRSATSLCFPTSLEEPFLDIYSMRRLTKALKTWIGPDYRQVSELFLDETKGCQIMFLHRKIYGDLPDDDDDVIDSREHALSKRVRHWKNFPFKRWPPKVPFHSPILKTLSNPYGMGIQWYPTAARELLNLIASCERYKQLYPVLHDSRLGYLPYRISISYVRGPLWFWVREEDDKDTTEVKDLKRQVRDLENMFGKP</sequence>
<evidence type="ECO:0000313" key="1">
    <source>
        <dbReference type="EMBL" id="ATZ52193.1"/>
    </source>
</evidence>
<reference evidence="1 2" key="3">
    <citation type="journal article" date="2017" name="Mol. Plant Pathol.">
        <title>A gapless genome sequence of the fungus Botrytis cinerea.</title>
        <authorList>
            <person name="Van Kan J.A."/>
            <person name="Stassen J.H."/>
            <person name="Mosbach A."/>
            <person name="Van Der Lee T.A."/>
            <person name="Faino L."/>
            <person name="Farmer A.D."/>
            <person name="Papasotiriou D.G."/>
            <person name="Zhou S."/>
            <person name="Seidl M.F."/>
            <person name="Cottam E."/>
            <person name="Edel D."/>
            <person name="Hahn M."/>
            <person name="Schwartz D.C."/>
            <person name="Dietrich R.A."/>
            <person name="Widdison S."/>
            <person name="Scalliet G."/>
        </authorList>
    </citation>
    <scope>NUCLEOTIDE SEQUENCE [LARGE SCALE GENOMIC DNA]</scope>
    <source>
        <strain evidence="1 2">B05.10</strain>
    </source>
</reference>
<reference evidence="1 2" key="1">
    <citation type="journal article" date="2011" name="PLoS Genet.">
        <title>Genomic analysis of the necrotrophic fungal pathogens Sclerotinia sclerotiorum and Botrytis cinerea.</title>
        <authorList>
            <person name="Amselem J."/>
            <person name="Cuomo C.A."/>
            <person name="van Kan J.A."/>
            <person name="Viaud M."/>
            <person name="Benito E.P."/>
            <person name="Couloux A."/>
            <person name="Coutinho P.M."/>
            <person name="de Vries R.P."/>
            <person name="Dyer P.S."/>
            <person name="Fillinger S."/>
            <person name="Fournier E."/>
            <person name="Gout L."/>
            <person name="Hahn M."/>
            <person name="Kohn L."/>
            <person name="Lapalu N."/>
            <person name="Plummer K.M."/>
            <person name="Pradier J.M."/>
            <person name="Quevillon E."/>
            <person name="Sharon A."/>
            <person name="Simon A."/>
            <person name="ten Have A."/>
            <person name="Tudzynski B."/>
            <person name="Tudzynski P."/>
            <person name="Wincker P."/>
            <person name="Andrew M."/>
            <person name="Anthouard V."/>
            <person name="Beever R.E."/>
            <person name="Beffa R."/>
            <person name="Benoit I."/>
            <person name="Bouzid O."/>
            <person name="Brault B."/>
            <person name="Chen Z."/>
            <person name="Choquer M."/>
            <person name="Collemare J."/>
            <person name="Cotton P."/>
            <person name="Danchin E.G."/>
            <person name="Da Silva C."/>
            <person name="Gautier A."/>
            <person name="Giraud C."/>
            <person name="Giraud T."/>
            <person name="Gonzalez C."/>
            <person name="Grossetete S."/>
            <person name="Guldener U."/>
            <person name="Henrissat B."/>
            <person name="Howlett B.J."/>
            <person name="Kodira C."/>
            <person name="Kretschmer M."/>
            <person name="Lappartient A."/>
            <person name="Leroch M."/>
            <person name="Levis C."/>
            <person name="Mauceli E."/>
            <person name="Neuveglise C."/>
            <person name="Oeser B."/>
            <person name="Pearson M."/>
            <person name="Poulain J."/>
            <person name="Poussereau N."/>
            <person name="Quesneville H."/>
            <person name="Rascle C."/>
            <person name="Schumacher J."/>
            <person name="Segurens B."/>
            <person name="Sexton A."/>
            <person name="Silva E."/>
            <person name="Sirven C."/>
            <person name="Soanes D.M."/>
            <person name="Talbot N.J."/>
            <person name="Templeton M."/>
            <person name="Yandava C."/>
            <person name="Yarden O."/>
            <person name="Zeng Q."/>
            <person name="Rollins J.A."/>
            <person name="Lebrun M.H."/>
            <person name="Dickman M."/>
        </authorList>
    </citation>
    <scope>NUCLEOTIDE SEQUENCE [LARGE SCALE GENOMIC DNA]</scope>
    <source>
        <strain evidence="1 2">B05.10</strain>
    </source>
</reference>
<keyword evidence="2" id="KW-1185">Reference proteome</keyword>
<dbReference type="AlphaFoldDB" id="A0A384JNS8"/>
<evidence type="ECO:0000313" key="2">
    <source>
        <dbReference type="Proteomes" id="UP000001798"/>
    </source>
</evidence>
<name>A0A384JNS8_BOTFB</name>
<reference evidence="1 2" key="2">
    <citation type="journal article" date="2012" name="Eukaryot. Cell">
        <title>Genome update of Botrytis cinerea strains B05.10 and T4.</title>
        <authorList>
            <person name="Staats M."/>
            <person name="van Kan J.A."/>
        </authorList>
    </citation>
    <scope>NUCLEOTIDE SEQUENCE [LARGE SCALE GENOMIC DNA]</scope>
    <source>
        <strain evidence="1 2">B05.10</strain>
    </source>
</reference>
<dbReference type="VEuPathDB" id="FungiDB:Bcin07g06860"/>
<accession>A0A384JNS8</accession>
<dbReference type="GeneID" id="36394355"/>
<gene>
    <name evidence="1" type="ORF">BCIN_07g06860</name>
</gene>
<dbReference type="RefSeq" id="XP_024550053.1">
    <property type="nucleotide sequence ID" value="XM_024694264.1"/>
</dbReference>
<dbReference type="EMBL" id="CP009811">
    <property type="protein sequence ID" value="ATZ52193.1"/>
    <property type="molecule type" value="Genomic_DNA"/>
</dbReference>
<protein>
    <submittedName>
        <fullName evidence="1">Uncharacterized protein</fullName>
    </submittedName>
</protein>